<gene>
    <name evidence="3" type="ORF">L5014_15890</name>
</gene>
<dbReference type="Proteomes" id="UP001139308">
    <property type="component" value="Unassembled WGS sequence"/>
</dbReference>
<dbReference type="AlphaFoldDB" id="A0A9X1RQD6"/>
<reference evidence="3" key="1">
    <citation type="submission" date="2022-01" db="EMBL/GenBank/DDBJ databases">
        <title>Genome sequence and assembly of Parabukholderia sp. RG36.</title>
        <authorList>
            <person name="Chhetri G."/>
        </authorList>
    </citation>
    <scope>NUCLEOTIDE SEQUENCE</scope>
    <source>
        <strain evidence="3">RG36</strain>
    </source>
</reference>
<dbReference type="EMBL" id="JAKLJA010000011">
    <property type="protein sequence ID" value="MCG5074825.1"/>
    <property type="molecule type" value="Genomic_DNA"/>
</dbReference>
<name>A0A9X1RQD6_9BURK</name>
<protein>
    <submittedName>
        <fullName evidence="3">DUF4148 domain-containing protein</fullName>
    </submittedName>
</protein>
<dbReference type="InterPro" id="IPR025421">
    <property type="entry name" value="DUF4148"/>
</dbReference>
<sequence length="90" mass="9439">MKSLINIAFAVALVAPSLSHAAVPLTRAQVRAELIDLEDAGYNPIDDDNYPQNLEHAQAIVAQQNKANNAYGSDTAGASQSSGMAQTGEK</sequence>
<accession>A0A9X1RQD6</accession>
<dbReference type="Pfam" id="PF13663">
    <property type="entry name" value="DUF4148"/>
    <property type="match status" value="1"/>
</dbReference>
<keyword evidence="2" id="KW-0732">Signal</keyword>
<feature type="chain" id="PRO_5040972702" evidence="2">
    <location>
        <begin position="22"/>
        <end position="90"/>
    </location>
</feature>
<organism evidence="3 4">
    <name type="scientific">Paraburkholderia tagetis</name>
    <dbReference type="NCBI Taxonomy" id="2913261"/>
    <lineage>
        <taxon>Bacteria</taxon>
        <taxon>Pseudomonadati</taxon>
        <taxon>Pseudomonadota</taxon>
        <taxon>Betaproteobacteria</taxon>
        <taxon>Burkholderiales</taxon>
        <taxon>Burkholderiaceae</taxon>
        <taxon>Paraburkholderia</taxon>
    </lineage>
</organism>
<proteinExistence type="predicted"/>
<evidence type="ECO:0000256" key="2">
    <source>
        <dbReference type="SAM" id="SignalP"/>
    </source>
</evidence>
<feature type="signal peptide" evidence="2">
    <location>
        <begin position="1"/>
        <end position="21"/>
    </location>
</feature>
<dbReference type="RefSeq" id="WP_238464683.1">
    <property type="nucleotide sequence ID" value="NZ_JAKLJA010000011.1"/>
</dbReference>
<evidence type="ECO:0000313" key="3">
    <source>
        <dbReference type="EMBL" id="MCG5074825.1"/>
    </source>
</evidence>
<evidence type="ECO:0000313" key="4">
    <source>
        <dbReference type="Proteomes" id="UP001139308"/>
    </source>
</evidence>
<comment type="caution">
    <text evidence="3">The sequence shown here is derived from an EMBL/GenBank/DDBJ whole genome shotgun (WGS) entry which is preliminary data.</text>
</comment>
<feature type="region of interest" description="Disordered" evidence="1">
    <location>
        <begin position="65"/>
        <end position="90"/>
    </location>
</feature>
<evidence type="ECO:0000256" key="1">
    <source>
        <dbReference type="SAM" id="MobiDB-lite"/>
    </source>
</evidence>
<keyword evidence="4" id="KW-1185">Reference proteome</keyword>